<name>A0ABU6TCC2_9FABA</name>
<protein>
    <submittedName>
        <fullName evidence="1">Uncharacterized protein</fullName>
    </submittedName>
</protein>
<evidence type="ECO:0000313" key="2">
    <source>
        <dbReference type="Proteomes" id="UP001341840"/>
    </source>
</evidence>
<accession>A0ABU6TCC2</accession>
<gene>
    <name evidence="1" type="ORF">PIB30_030577</name>
</gene>
<proteinExistence type="predicted"/>
<dbReference type="Proteomes" id="UP001341840">
    <property type="component" value="Unassembled WGS sequence"/>
</dbReference>
<reference evidence="1 2" key="1">
    <citation type="journal article" date="2023" name="Plants (Basel)">
        <title>Bridging the Gap: Combining Genomics and Transcriptomics Approaches to Understand Stylosanthes scabra, an Orphan Legume from the Brazilian Caatinga.</title>
        <authorList>
            <person name="Ferreira-Neto J.R.C."/>
            <person name="da Silva M.D."/>
            <person name="Binneck E."/>
            <person name="de Melo N.F."/>
            <person name="da Silva R.H."/>
            <person name="de Melo A.L.T.M."/>
            <person name="Pandolfi V."/>
            <person name="Bustamante F.O."/>
            <person name="Brasileiro-Vidal A.C."/>
            <person name="Benko-Iseppon A.M."/>
        </authorList>
    </citation>
    <scope>NUCLEOTIDE SEQUENCE [LARGE SCALE GENOMIC DNA]</scope>
    <source>
        <tissue evidence="1">Leaves</tissue>
    </source>
</reference>
<dbReference type="EMBL" id="JASCZI010090749">
    <property type="protein sequence ID" value="MED6146015.1"/>
    <property type="molecule type" value="Genomic_DNA"/>
</dbReference>
<organism evidence="1 2">
    <name type="scientific">Stylosanthes scabra</name>
    <dbReference type="NCBI Taxonomy" id="79078"/>
    <lineage>
        <taxon>Eukaryota</taxon>
        <taxon>Viridiplantae</taxon>
        <taxon>Streptophyta</taxon>
        <taxon>Embryophyta</taxon>
        <taxon>Tracheophyta</taxon>
        <taxon>Spermatophyta</taxon>
        <taxon>Magnoliopsida</taxon>
        <taxon>eudicotyledons</taxon>
        <taxon>Gunneridae</taxon>
        <taxon>Pentapetalae</taxon>
        <taxon>rosids</taxon>
        <taxon>fabids</taxon>
        <taxon>Fabales</taxon>
        <taxon>Fabaceae</taxon>
        <taxon>Papilionoideae</taxon>
        <taxon>50 kb inversion clade</taxon>
        <taxon>dalbergioids sensu lato</taxon>
        <taxon>Dalbergieae</taxon>
        <taxon>Pterocarpus clade</taxon>
        <taxon>Stylosanthes</taxon>
    </lineage>
</organism>
<keyword evidence="2" id="KW-1185">Reference proteome</keyword>
<sequence>MAIFGNTFDEVHSSKFDMELFIVHLCNAPTKCNPNESQTIEMVVEGCKDEEQAKDNSMPLDTCFLPQNHGLACGESQFPH</sequence>
<evidence type="ECO:0000313" key="1">
    <source>
        <dbReference type="EMBL" id="MED6146015.1"/>
    </source>
</evidence>
<comment type="caution">
    <text evidence="1">The sequence shown here is derived from an EMBL/GenBank/DDBJ whole genome shotgun (WGS) entry which is preliminary data.</text>
</comment>